<keyword evidence="3 5" id="KW-0949">S-adenosyl-L-methionine</keyword>
<evidence type="ECO:0000313" key="8">
    <source>
        <dbReference type="EMBL" id="SNR30250.1"/>
    </source>
</evidence>
<dbReference type="RefSeq" id="WP_089376443.1">
    <property type="nucleotide sequence ID" value="NZ_FZNX01000001.1"/>
</dbReference>
<accession>A0A238V768</accession>
<comment type="caution">
    <text evidence="5">Lacks conserved residue(s) required for the propagation of feature annotation.</text>
</comment>
<dbReference type="NCBIfam" id="TIGR00536">
    <property type="entry name" value="hemK_fam"/>
    <property type="match status" value="1"/>
</dbReference>
<keyword evidence="9" id="KW-1185">Reference proteome</keyword>
<feature type="binding site" evidence="5">
    <location>
        <position position="187"/>
    </location>
    <ligand>
        <name>S-adenosyl-L-methionine</name>
        <dbReference type="ChEBI" id="CHEBI:59789"/>
    </ligand>
</feature>
<dbReference type="OrthoDB" id="9800643at2"/>
<evidence type="ECO:0000259" key="6">
    <source>
        <dbReference type="Pfam" id="PF05175"/>
    </source>
</evidence>
<evidence type="ECO:0000256" key="3">
    <source>
        <dbReference type="ARBA" id="ARBA00022691"/>
    </source>
</evidence>
<dbReference type="HAMAP" id="MF_02126">
    <property type="entry name" value="RF_methyltr_PrmC"/>
    <property type="match status" value="1"/>
</dbReference>
<reference evidence="9" key="1">
    <citation type="submission" date="2017-06" db="EMBL/GenBank/DDBJ databases">
        <authorList>
            <person name="Varghese N."/>
            <person name="Submissions S."/>
        </authorList>
    </citation>
    <scope>NUCLEOTIDE SEQUENCE [LARGE SCALE GENOMIC DNA]</scope>
    <source>
        <strain evidence="9">DSM 27993</strain>
    </source>
</reference>
<dbReference type="InterPro" id="IPR029063">
    <property type="entry name" value="SAM-dependent_MTases_sf"/>
</dbReference>
<evidence type="ECO:0000256" key="5">
    <source>
        <dbReference type="HAMAP-Rule" id="MF_02126"/>
    </source>
</evidence>
<comment type="similarity">
    <text evidence="5">Belongs to the protein N5-glutamine methyltransferase family. PrmC subfamily.</text>
</comment>
<feature type="domain" description="Release factor glutamine methyltransferase N-terminal" evidence="7">
    <location>
        <begin position="28"/>
        <end position="76"/>
    </location>
</feature>
<feature type="domain" description="Methyltransferase small" evidence="6">
    <location>
        <begin position="113"/>
        <end position="200"/>
    </location>
</feature>
<evidence type="ECO:0000259" key="7">
    <source>
        <dbReference type="Pfam" id="PF17827"/>
    </source>
</evidence>
<dbReference type="InterPro" id="IPR007848">
    <property type="entry name" value="Small_mtfrase_dom"/>
</dbReference>
<name>A0A238V768_9FLAO</name>
<dbReference type="InterPro" id="IPR050320">
    <property type="entry name" value="N5-glutamine_MTase"/>
</dbReference>
<dbReference type="PANTHER" id="PTHR18895:SF74">
    <property type="entry name" value="MTRF1L RELEASE FACTOR GLUTAMINE METHYLTRANSFERASE"/>
    <property type="match status" value="1"/>
</dbReference>
<evidence type="ECO:0000313" key="9">
    <source>
        <dbReference type="Proteomes" id="UP000198412"/>
    </source>
</evidence>
<dbReference type="GO" id="GO:0003676">
    <property type="term" value="F:nucleic acid binding"/>
    <property type="evidence" value="ECO:0007669"/>
    <property type="project" value="InterPro"/>
</dbReference>
<feature type="binding site" evidence="5">
    <location>
        <begin position="121"/>
        <end position="125"/>
    </location>
    <ligand>
        <name>S-adenosyl-L-methionine</name>
        <dbReference type="ChEBI" id="CHEBI:59789"/>
    </ligand>
</feature>
<dbReference type="GO" id="GO:0102559">
    <property type="term" value="F:peptide chain release factor N(5)-glutamine methyltransferase activity"/>
    <property type="evidence" value="ECO:0007669"/>
    <property type="project" value="UniProtKB-EC"/>
</dbReference>
<evidence type="ECO:0000256" key="4">
    <source>
        <dbReference type="ARBA" id="ARBA00048391"/>
    </source>
</evidence>
<proteinExistence type="inferred from homology"/>
<keyword evidence="2 5" id="KW-0808">Transferase</keyword>
<dbReference type="EC" id="2.1.1.297" evidence="5"/>
<dbReference type="InterPro" id="IPR019874">
    <property type="entry name" value="RF_methyltr_PrmC"/>
</dbReference>
<dbReference type="InterPro" id="IPR004556">
    <property type="entry name" value="HemK-like"/>
</dbReference>
<feature type="binding site" evidence="5">
    <location>
        <position position="144"/>
    </location>
    <ligand>
        <name>S-adenosyl-L-methionine</name>
        <dbReference type="ChEBI" id="CHEBI:59789"/>
    </ligand>
</feature>
<dbReference type="PANTHER" id="PTHR18895">
    <property type="entry name" value="HEMK METHYLTRANSFERASE"/>
    <property type="match status" value="1"/>
</dbReference>
<dbReference type="Pfam" id="PF05175">
    <property type="entry name" value="MTS"/>
    <property type="match status" value="1"/>
</dbReference>
<keyword evidence="1 5" id="KW-0489">Methyltransferase</keyword>
<dbReference type="Pfam" id="PF17827">
    <property type="entry name" value="PrmC_N"/>
    <property type="match status" value="1"/>
</dbReference>
<dbReference type="SUPFAM" id="SSF53335">
    <property type="entry name" value="S-adenosyl-L-methionine-dependent methyltransferases"/>
    <property type="match status" value="1"/>
</dbReference>
<dbReference type="GO" id="GO:0032259">
    <property type="term" value="P:methylation"/>
    <property type="evidence" value="ECO:0007669"/>
    <property type="project" value="UniProtKB-KW"/>
</dbReference>
<dbReference type="Gene3D" id="1.10.8.10">
    <property type="entry name" value="DNA helicase RuvA subunit, C-terminal domain"/>
    <property type="match status" value="1"/>
</dbReference>
<dbReference type="CDD" id="cd02440">
    <property type="entry name" value="AdoMet_MTases"/>
    <property type="match status" value="1"/>
</dbReference>
<feature type="binding site" evidence="5">
    <location>
        <begin position="187"/>
        <end position="190"/>
    </location>
    <ligand>
        <name>substrate</name>
    </ligand>
</feature>
<dbReference type="Gene3D" id="3.40.50.150">
    <property type="entry name" value="Vaccinia Virus protein VP39"/>
    <property type="match status" value="1"/>
</dbReference>
<organism evidence="8 9">
    <name type="scientific">Lutibacter flavus</name>
    <dbReference type="NCBI Taxonomy" id="691689"/>
    <lineage>
        <taxon>Bacteria</taxon>
        <taxon>Pseudomonadati</taxon>
        <taxon>Bacteroidota</taxon>
        <taxon>Flavobacteriia</taxon>
        <taxon>Flavobacteriales</taxon>
        <taxon>Flavobacteriaceae</taxon>
        <taxon>Lutibacter</taxon>
    </lineage>
</organism>
<gene>
    <name evidence="5" type="primary">prmC</name>
    <name evidence="8" type="ORF">SAMN04488111_0059</name>
</gene>
<dbReference type="PROSITE" id="PS00092">
    <property type="entry name" value="N6_MTASE"/>
    <property type="match status" value="1"/>
</dbReference>
<evidence type="ECO:0000256" key="2">
    <source>
        <dbReference type="ARBA" id="ARBA00022679"/>
    </source>
</evidence>
<sequence length="281" mass="32007">MLLQQFKKQFYLELSKLYPETEIQSFFNLLIEYKLNLSRIEVALQPDLNISEIDLSFLQNALIDLKNQVPIQYILGETEFYGLPFKVNENVLIPRPETEELVNWIIASTPPSSQIKILDIGTGSGCIAISLAKNLQKCKMSAIDISKKALKTAANNAKINNVKVEFIEKDILKTSVLPSNYDIIVSNPPYVRELEKKLMQENVLANEPHLALFVKDKNPLLFYDKIADLALNHLSKNGSLFFEINQYLAKETVKLLESKGYKNIILKKDIFGVDRMIKATI</sequence>
<comment type="function">
    <text evidence="5">Methylates the class 1 translation termination release factors RF1/PrfA and RF2/PrfB on the glutamine residue of the universally conserved GGQ motif.</text>
</comment>
<dbReference type="AlphaFoldDB" id="A0A238V768"/>
<dbReference type="InterPro" id="IPR040758">
    <property type="entry name" value="PrmC_N"/>
</dbReference>
<protein>
    <recommendedName>
        <fullName evidence="5">Release factor glutamine methyltransferase</fullName>
        <shortName evidence="5">RF MTase</shortName>
        <ecNumber evidence="5">2.1.1.297</ecNumber>
    </recommendedName>
    <alternativeName>
        <fullName evidence="5">N5-glutamine methyltransferase PrmC</fullName>
    </alternativeName>
    <alternativeName>
        <fullName evidence="5">Protein-(glutamine-N5) MTase PrmC</fullName>
    </alternativeName>
    <alternativeName>
        <fullName evidence="5">Protein-glutamine N-methyltransferase PrmC</fullName>
    </alternativeName>
</protein>
<dbReference type="NCBIfam" id="TIGR03534">
    <property type="entry name" value="RF_mod_PrmC"/>
    <property type="match status" value="1"/>
</dbReference>
<dbReference type="Proteomes" id="UP000198412">
    <property type="component" value="Unassembled WGS sequence"/>
</dbReference>
<comment type="catalytic activity">
    <reaction evidence="4 5">
        <text>L-glutaminyl-[peptide chain release factor] + S-adenosyl-L-methionine = N(5)-methyl-L-glutaminyl-[peptide chain release factor] + S-adenosyl-L-homocysteine + H(+)</text>
        <dbReference type="Rhea" id="RHEA:42896"/>
        <dbReference type="Rhea" id="RHEA-COMP:10271"/>
        <dbReference type="Rhea" id="RHEA-COMP:10272"/>
        <dbReference type="ChEBI" id="CHEBI:15378"/>
        <dbReference type="ChEBI" id="CHEBI:30011"/>
        <dbReference type="ChEBI" id="CHEBI:57856"/>
        <dbReference type="ChEBI" id="CHEBI:59789"/>
        <dbReference type="ChEBI" id="CHEBI:61891"/>
        <dbReference type="EC" id="2.1.1.297"/>
    </reaction>
</comment>
<evidence type="ECO:0000256" key="1">
    <source>
        <dbReference type="ARBA" id="ARBA00022603"/>
    </source>
</evidence>
<dbReference type="EMBL" id="FZNX01000001">
    <property type="protein sequence ID" value="SNR30250.1"/>
    <property type="molecule type" value="Genomic_DNA"/>
</dbReference>
<dbReference type="InterPro" id="IPR002052">
    <property type="entry name" value="DNA_methylase_N6_adenine_CS"/>
</dbReference>